<gene>
    <name evidence="2" type="primary">LOC107760846</name>
</gene>
<feature type="compositionally biased region" description="Basic and acidic residues" evidence="1">
    <location>
        <begin position="75"/>
        <end position="84"/>
    </location>
</feature>
<dbReference type="RefSeq" id="XP_016434440.1">
    <property type="nucleotide sequence ID" value="XM_016578954.1"/>
</dbReference>
<feature type="compositionally biased region" description="Acidic residues" evidence="1">
    <location>
        <begin position="61"/>
        <end position="74"/>
    </location>
</feature>
<dbReference type="KEGG" id="nta:107760846"/>
<name>A0A1S3X379_TOBAC</name>
<sequence length="167" mass="18453">MMYRELLKHFERVCDIALDTEVMRRYIKYHLNILEHDLLNWYNDQMIVPNWELKDTHDGVGEGEGESEDEGESEGEGRNIRDPRYVASRGRPRLNRYRGRIDSYFRSSQMAGGSGVRGNRRGRGVGRGGGRGVGRGGGRSGGRDGGRGRGRGGGRGGGNTGLAEGIE</sequence>
<organism evidence="2">
    <name type="scientific">Nicotiana tabacum</name>
    <name type="common">Common tobacco</name>
    <dbReference type="NCBI Taxonomy" id="4097"/>
    <lineage>
        <taxon>Eukaryota</taxon>
        <taxon>Viridiplantae</taxon>
        <taxon>Streptophyta</taxon>
        <taxon>Embryophyta</taxon>
        <taxon>Tracheophyta</taxon>
        <taxon>Spermatophyta</taxon>
        <taxon>Magnoliopsida</taxon>
        <taxon>eudicotyledons</taxon>
        <taxon>Gunneridae</taxon>
        <taxon>Pentapetalae</taxon>
        <taxon>asterids</taxon>
        <taxon>lamiids</taxon>
        <taxon>Solanales</taxon>
        <taxon>Solanaceae</taxon>
        <taxon>Nicotianoideae</taxon>
        <taxon>Nicotianeae</taxon>
        <taxon>Nicotiana</taxon>
    </lineage>
</organism>
<evidence type="ECO:0000256" key="1">
    <source>
        <dbReference type="SAM" id="MobiDB-lite"/>
    </source>
</evidence>
<dbReference type="OrthoDB" id="10461784at2759"/>
<feature type="compositionally biased region" description="Gly residues" evidence="1">
    <location>
        <begin position="125"/>
        <end position="140"/>
    </location>
</feature>
<feature type="region of interest" description="Disordered" evidence="1">
    <location>
        <begin position="55"/>
        <end position="92"/>
    </location>
</feature>
<dbReference type="PaxDb" id="4097-A0A1S3X379"/>
<protein>
    <submittedName>
        <fullName evidence="2">Protein argonaute 18-like</fullName>
    </submittedName>
</protein>
<feature type="region of interest" description="Disordered" evidence="1">
    <location>
        <begin position="105"/>
        <end position="167"/>
    </location>
</feature>
<proteinExistence type="predicted"/>
<evidence type="ECO:0000313" key="2">
    <source>
        <dbReference type="RefSeq" id="XP_016434440.1"/>
    </source>
</evidence>
<accession>A0A1S3X379</accession>
<dbReference type="AlphaFoldDB" id="A0A1S3X379"/>
<feature type="non-terminal residue" evidence="2">
    <location>
        <position position="167"/>
    </location>
</feature>
<feature type="compositionally biased region" description="Gly residues" evidence="1">
    <location>
        <begin position="151"/>
        <end position="160"/>
    </location>
</feature>
<reference evidence="2" key="1">
    <citation type="submission" date="2025-08" db="UniProtKB">
        <authorList>
            <consortium name="RefSeq"/>
        </authorList>
    </citation>
    <scope>IDENTIFICATION</scope>
</reference>